<keyword evidence="3" id="KW-0732">Signal</keyword>
<dbReference type="AlphaFoldDB" id="U6BZK0"/>
<protein>
    <submittedName>
        <fullName evidence="4">Mr_precursor_146</fullName>
    </submittedName>
</protein>
<reference evidence="4" key="1">
    <citation type="journal article" date="2013" name="BMC Genomics">
        <title>Systematic interrogation of the Conus marmoreus venom duct transcriptome with ConoSorter reveals 158 novel conotoxins and 13 new gene superfamilies.</title>
        <authorList>
            <person name="Lavergne V."/>
            <person name="Dutertre S."/>
            <person name="Jin A."/>
            <person name="Lewis R.J."/>
            <person name="Taft R.J."/>
            <person name="Alewood P.F."/>
        </authorList>
    </citation>
    <scope>NUCLEOTIDE SEQUENCE</scope>
</reference>
<dbReference type="Pfam" id="PF02950">
    <property type="entry name" value="Conotoxin"/>
    <property type="match status" value="1"/>
</dbReference>
<proteinExistence type="evidence at transcript level"/>
<dbReference type="GO" id="GO:0008200">
    <property type="term" value="F:ion channel inhibitor activity"/>
    <property type="evidence" value="ECO:0007669"/>
    <property type="project" value="InterPro"/>
</dbReference>
<evidence type="ECO:0000256" key="2">
    <source>
        <dbReference type="ARBA" id="ARBA00022525"/>
    </source>
</evidence>
<sequence>MMIVAVLFLTAWTFVMADDPRDGPDTAVRGGKRFWKARNEMNSAASKLNKRECLEADYYCVLPFVGNGMCCSGICVFVCIAQKYKTVVTSSTPLCATWLDL</sequence>
<dbReference type="InterPro" id="IPR004214">
    <property type="entry name" value="Conotoxin"/>
</dbReference>
<evidence type="ECO:0000256" key="1">
    <source>
        <dbReference type="ARBA" id="ARBA00004613"/>
    </source>
</evidence>
<evidence type="ECO:0000256" key="3">
    <source>
        <dbReference type="SAM" id="SignalP"/>
    </source>
</evidence>
<dbReference type="SUPFAM" id="SSF57059">
    <property type="entry name" value="omega toxin-like"/>
    <property type="match status" value="1"/>
</dbReference>
<evidence type="ECO:0000313" key="4">
    <source>
        <dbReference type="EMBL" id="BAO02220.1"/>
    </source>
</evidence>
<dbReference type="EMBL" id="AB850840">
    <property type="protein sequence ID" value="BAO02220.1"/>
    <property type="molecule type" value="mRNA"/>
</dbReference>
<comment type="subcellular location">
    <subcellularLocation>
        <location evidence="1">Secreted</location>
    </subcellularLocation>
</comment>
<dbReference type="GO" id="GO:0005576">
    <property type="term" value="C:extracellular region"/>
    <property type="evidence" value="ECO:0007669"/>
    <property type="project" value="UniProtKB-SubCell"/>
</dbReference>
<organism evidence="4">
    <name type="scientific">Conus marmoreus</name>
    <name type="common">Marble cone</name>
    <dbReference type="NCBI Taxonomy" id="42752"/>
    <lineage>
        <taxon>Eukaryota</taxon>
        <taxon>Metazoa</taxon>
        <taxon>Spiralia</taxon>
        <taxon>Lophotrochozoa</taxon>
        <taxon>Mollusca</taxon>
        <taxon>Gastropoda</taxon>
        <taxon>Caenogastropoda</taxon>
        <taxon>Neogastropoda</taxon>
        <taxon>Conoidea</taxon>
        <taxon>Conidae</taxon>
        <taxon>Conus</taxon>
    </lineage>
</organism>
<feature type="signal peptide" evidence="3">
    <location>
        <begin position="1"/>
        <end position="17"/>
    </location>
</feature>
<name>U6BZK0_CONMR</name>
<feature type="chain" id="PRO_5004668262" evidence="3">
    <location>
        <begin position="18"/>
        <end position="101"/>
    </location>
</feature>
<accession>U6BZK0</accession>
<keyword evidence="2" id="KW-0964">Secreted</keyword>